<feature type="region of interest" description="Disordered" evidence="1">
    <location>
        <begin position="22"/>
        <end position="53"/>
    </location>
</feature>
<gene>
    <name evidence="2" type="primary">NCL1_22940</name>
    <name evidence="2" type="ORF">TNCV_2399341</name>
</gene>
<organism evidence="2 3">
    <name type="scientific">Trichonephila clavipes</name>
    <name type="common">Golden silk orbweaver</name>
    <name type="synonym">Nephila clavipes</name>
    <dbReference type="NCBI Taxonomy" id="2585209"/>
    <lineage>
        <taxon>Eukaryota</taxon>
        <taxon>Metazoa</taxon>
        <taxon>Ecdysozoa</taxon>
        <taxon>Arthropoda</taxon>
        <taxon>Chelicerata</taxon>
        <taxon>Arachnida</taxon>
        <taxon>Araneae</taxon>
        <taxon>Araneomorphae</taxon>
        <taxon>Entelegynae</taxon>
        <taxon>Araneoidea</taxon>
        <taxon>Nephilidae</taxon>
        <taxon>Trichonephila</taxon>
    </lineage>
</organism>
<reference evidence="2" key="1">
    <citation type="submission" date="2020-08" db="EMBL/GenBank/DDBJ databases">
        <title>Multicomponent nature underlies the extraordinary mechanical properties of spider dragline silk.</title>
        <authorList>
            <person name="Kono N."/>
            <person name="Nakamura H."/>
            <person name="Mori M."/>
            <person name="Yoshida Y."/>
            <person name="Ohtoshi R."/>
            <person name="Malay A.D."/>
            <person name="Moran D.A.P."/>
            <person name="Tomita M."/>
            <person name="Numata K."/>
            <person name="Arakawa K."/>
        </authorList>
    </citation>
    <scope>NUCLEOTIDE SEQUENCE</scope>
</reference>
<proteinExistence type="predicted"/>
<dbReference type="Proteomes" id="UP000887159">
    <property type="component" value="Unassembled WGS sequence"/>
</dbReference>
<dbReference type="AlphaFoldDB" id="A0A8X6VHE1"/>
<protein>
    <submittedName>
        <fullName evidence="2">Uncharacterized protein</fullName>
    </submittedName>
</protein>
<evidence type="ECO:0000256" key="1">
    <source>
        <dbReference type="SAM" id="MobiDB-lite"/>
    </source>
</evidence>
<evidence type="ECO:0000313" key="3">
    <source>
        <dbReference type="Proteomes" id="UP000887159"/>
    </source>
</evidence>
<name>A0A8X6VHE1_TRICX</name>
<dbReference type="EMBL" id="BMAU01021349">
    <property type="protein sequence ID" value="GFY18712.1"/>
    <property type="molecule type" value="Genomic_DNA"/>
</dbReference>
<evidence type="ECO:0000313" key="2">
    <source>
        <dbReference type="EMBL" id="GFY18712.1"/>
    </source>
</evidence>
<comment type="caution">
    <text evidence="2">The sequence shown here is derived from an EMBL/GenBank/DDBJ whole genome shotgun (WGS) entry which is preliminary data.</text>
</comment>
<keyword evidence="3" id="KW-1185">Reference proteome</keyword>
<accession>A0A8X6VHE1</accession>
<sequence>MKDSLLTSHFKAISYSRAFGEGSRNFEPRSSDEDDTRAGTPSPNYHTTPTGGRLSSDLTCIAPLHEKFIDAFIHFLKNSNSSLMLKNLRFDIFELQETKLPVRLINSTNERRVVQRHEAPLRVEGNIEDVSRELNNGG</sequence>
<feature type="compositionally biased region" description="Polar residues" evidence="1">
    <location>
        <begin position="39"/>
        <end position="50"/>
    </location>
</feature>